<dbReference type="Proteomes" id="UP000092583">
    <property type="component" value="Unassembled WGS sequence"/>
</dbReference>
<dbReference type="AlphaFoldDB" id="A0A1B9J1W7"/>
<comment type="subcellular location">
    <subcellularLocation>
        <location evidence="1 6">Membrane</location>
        <topology evidence="1 6">Multi-pass membrane protein</topology>
    </subcellularLocation>
</comment>
<evidence type="ECO:0000313" key="8">
    <source>
        <dbReference type="EMBL" id="OCF61786.1"/>
    </source>
</evidence>
<keyword evidence="9" id="KW-1185">Reference proteome</keyword>
<keyword evidence="3 6" id="KW-0812">Transmembrane</keyword>
<evidence type="ECO:0000256" key="1">
    <source>
        <dbReference type="ARBA" id="ARBA00004141"/>
    </source>
</evidence>
<evidence type="ECO:0000256" key="2">
    <source>
        <dbReference type="ARBA" id="ARBA00008573"/>
    </source>
</evidence>
<feature type="compositionally biased region" description="Polar residues" evidence="7">
    <location>
        <begin position="247"/>
        <end position="258"/>
    </location>
</feature>
<dbReference type="Pfam" id="PF03134">
    <property type="entry name" value="TB2_DP1_HVA22"/>
    <property type="match status" value="1"/>
</dbReference>
<evidence type="ECO:0000256" key="4">
    <source>
        <dbReference type="ARBA" id="ARBA00022989"/>
    </source>
</evidence>
<feature type="transmembrane region" description="Helical" evidence="6">
    <location>
        <begin position="44"/>
        <end position="61"/>
    </location>
</feature>
<comment type="similarity">
    <text evidence="2 6">Belongs to the DP1 family.</text>
</comment>
<reference evidence="9" key="2">
    <citation type="submission" date="2013-12" db="EMBL/GenBank/DDBJ databases">
        <title>Evolution of pathogenesis and genome organization in the Tremellales.</title>
        <authorList>
            <person name="Cuomo C."/>
            <person name="Litvintseva A."/>
            <person name="Heitman J."/>
            <person name="Chen Y."/>
            <person name="Sun S."/>
            <person name="Springer D."/>
            <person name="Dromer F."/>
            <person name="Young S."/>
            <person name="Zeng Q."/>
            <person name="Chapman S."/>
            <person name="Gujja S."/>
            <person name="Saif S."/>
            <person name="Birren B."/>
        </authorList>
    </citation>
    <scope>NUCLEOTIDE SEQUENCE [LARGE SCALE GENOMIC DNA]</scope>
    <source>
        <strain evidence="9">CBS 10435</strain>
    </source>
</reference>
<feature type="compositionally biased region" description="Basic and acidic residues" evidence="7">
    <location>
        <begin position="316"/>
        <end position="328"/>
    </location>
</feature>
<name>A0A1B9J1W7_9TREE</name>
<feature type="compositionally biased region" description="Polar residues" evidence="7">
    <location>
        <begin position="306"/>
        <end position="315"/>
    </location>
</feature>
<keyword evidence="4 6" id="KW-1133">Transmembrane helix</keyword>
<proteinExistence type="inferred from homology"/>
<evidence type="ECO:0000256" key="3">
    <source>
        <dbReference type="ARBA" id="ARBA00022692"/>
    </source>
</evidence>
<reference evidence="8 9" key="1">
    <citation type="submission" date="2013-07" db="EMBL/GenBank/DDBJ databases">
        <title>The Genome Sequence of Kwoniella mangroviensis CBS10435.</title>
        <authorList>
            <consortium name="The Broad Institute Genome Sequencing Platform"/>
            <person name="Cuomo C."/>
            <person name="Litvintseva A."/>
            <person name="Chen Y."/>
            <person name="Heitman J."/>
            <person name="Sun S."/>
            <person name="Springer D."/>
            <person name="Dromer F."/>
            <person name="Young S.K."/>
            <person name="Zeng Q."/>
            <person name="Gargeya S."/>
            <person name="Fitzgerald M."/>
            <person name="Abouelleil A."/>
            <person name="Alvarado L."/>
            <person name="Berlin A.M."/>
            <person name="Chapman S.B."/>
            <person name="Dewar J."/>
            <person name="Goldberg J."/>
            <person name="Griggs A."/>
            <person name="Gujja S."/>
            <person name="Hansen M."/>
            <person name="Howarth C."/>
            <person name="Imamovic A."/>
            <person name="Larimer J."/>
            <person name="McCowan C."/>
            <person name="Murphy C."/>
            <person name="Pearson M."/>
            <person name="Priest M."/>
            <person name="Roberts A."/>
            <person name="Saif S."/>
            <person name="Shea T."/>
            <person name="Sykes S."/>
            <person name="Wortman J."/>
            <person name="Nusbaum C."/>
            <person name="Birren B."/>
        </authorList>
    </citation>
    <scope>NUCLEOTIDE SEQUENCE [LARGE SCALE GENOMIC DNA]</scope>
    <source>
        <strain evidence="8 9">CBS 10435</strain>
    </source>
</reference>
<dbReference type="PANTHER" id="PTHR12300">
    <property type="entry name" value="HVA22-LIKE PROTEINS"/>
    <property type="match status" value="1"/>
</dbReference>
<dbReference type="PANTHER" id="PTHR12300:SF161">
    <property type="entry name" value="RECEPTOR EXPRESSION-ENHANCING PROTEIN"/>
    <property type="match status" value="1"/>
</dbReference>
<dbReference type="EMBL" id="KI669459">
    <property type="protein sequence ID" value="OCF61786.1"/>
    <property type="molecule type" value="Genomic_DNA"/>
</dbReference>
<comment type="caution">
    <text evidence="6">Lacks conserved residue(s) required for the propagation of feature annotation.</text>
</comment>
<evidence type="ECO:0000256" key="6">
    <source>
        <dbReference type="RuleBase" id="RU362006"/>
    </source>
</evidence>
<protein>
    <recommendedName>
        <fullName evidence="6">Protein YOP1</fullName>
    </recommendedName>
</protein>
<feature type="region of interest" description="Disordered" evidence="7">
    <location>
        <begin position="216"/>
        <end position="363"/>
    </location>
</feature>
<dbReference type="InterPro" id="IPR004345">
    <property type="entry name" value="TB2_DP1_HVA22"/>
</dbReference>
<organism evidence="8 9">
    <name type="scientific">Kwoniella mangroviensis CBS 10435</name>
    <dbReference type="NCBI Taxonomy" id="1331196"/>
    <lineage>
        <taxon>Eukaryota</taxon>
        <taxon>Fungi</taxon>
        <taxon>Dikarya</taxon>
        <taxon>Basidiomycota</taxon>
        <taxon>Agaricomycotina</taxon>
        <taxon>Tremellomycetes</taxon>
        <taxon>Tremellales</taxon>
        <taxon>Cryptococcaceae</taxon>
        <taxon>Kwoniella</taxon>
    </lineage>
</organism>
<accession>A0A1B9J1W7</accession>
<sequence length="363" mass="39280">MLIALLSKWSCHICSYLYPAYASYKALSHHPDSSPEAMAQMERWLMYWAVVGTWTAVESVLGWTFTWLPFYSLIKTLIFLYLSLPQSEGSSYIYTNHLAPFFHEHESDIDAFLASLRSRASTALAGVLGWCWEKVKAQLNIALPVGHEPFPNQGGYNVGDTQGFDVPGLHQPPTLQDPASGAIQQVYGLFSRYAGHYMPVALSALTAAVASAQSSDRSAPASSGFPARAEQVPESMSMPIPVPTPGVRSSPSDTTLRSRTYLHASGSGNGISPPELAAASGRFQGGRSRPSASSSNSEESLFNSAPNSKNSSHVRLSSDYEQINRDEALGAPNGQRPAMGDQRRSSGWFGWGGVDTPDKPKSE</sequence>
<evidence type="ECO:0000256" key="7">
    <source>
        <dbReference type="SAM" id="MobiDB-lite"/>
    </source>
</evidence>
<evidence type="ECO:0000256" key="5">
    <source>
        <dbReference type="ARBA" id="ARBA00023136"/>
    </source>
</evidence>
<keyword evidence="5 6" id="KW-0472">Membrane</keyword>
<feature type="compositionally biased region" description="Low complexity" evidence="7">
    <location>
        <begin position="287"/>
        <end position="305"/>
    </location>
</feature>
<dbReference type="STRING" id="1331196.A0A1B9J1W7"/>
<dbReference type="OrthoDB" id="434647at2759"/>
<dbReference type="GO" id="GO:0016020">
    <property type="term" value="C:membrane"/>
    <property type="evidence" value="ECO:0007669"/>
    <property type="project" value="UniProtKB-SubCell"/>
</dbReference>
<evidence type="ECO:0000313" key="9">
    <source>
        <dbReference type="Proteomes" id="UP000092583"/>
    </source>
</evidence>
<gene>
    <name evidence="8" type="ORF">L486_01447</name>
</gene>